<dbReference type="STRING" id="981085.W9RLN9"/>
<keyword evidence="4" id="KW-0408">Iron</keyword>
<dbReference type="GO" id="GO:0004497">
    <property type="term" value="F:monooxygenase activity"/>
    <property type="evidence" value="ECO:0007669"/>
    <property type="project" value="UniProtKB-KW"/>
</dbReference>
<keyword evidence="7" id="KW-1185">Reference proteome</keyword>
<dbReference type="GO" id="GO:0046246">
    <property type="term" value="P:terpene biosynthetic process"/>
    <property type="evidence" value="ECO:0007669"/>
    <property type="project" value="TreeGrafter"/>
</dbReference>
<reference evidence="7" key="1">
    <citation type="submission" date="2013-01" db="EMBL/GenBank/DDBJ databases">
        <title>Draft Genome Sequence of a Mulberry Tree, Morus notabilis C.K. Schneid.</title>
        <authorList>
            <person name="He N."/>
            <person name="Zhao S."/>
        </authorList>
    </citation>
    <scope>NUCLEOTIDE SEQUENCE</scope>
</reference>
<evidence type="ECO:0000313" key="6">
    <source>
        <dbReference type="EMBL" id="EXB84473.1"/>
    </source>
</evidence>
<proteinExistence type="predicted"/>
<protein>
    <submittedName>
        <fullName evidence="6">Uncharacterized protein</fullName>
    </submittedName>
</protein>
<dbReference type="PANTHER" id="PTHR47947:SF25">
    <property type="entry name" value="DIMETHYLNONATRIENE SYNTHASE"/>
    <property type="match status" value="1"/>
</dbReference>
<dbReference type="InterPro" id="IPR050651">
    <property type="entry name" value="Plant_Cytochrome_P450_Monoox"/>
</dbReference>
<keyword evidence="5" id="KW-0503">Monooxygenase</keyword>
<name>W9RLN9_9ROSA</name>
<gene>
    <name evidence="6" type="ORF">L484_015804</name>
</gene>
<accession>W9RLN9</accession>
<dbReference type="GO" id="GO:0016705">
    <property type="term" value="F:oxidoreductase activity, acting on paired donors, with incorporation or reduction of molecular oxygen"/>
    <property type="evidence" value="ECO:0007669"/>
    <property type="project" value="InterPro"/>
</dbReference>
<dbReference type="InterPro" id="IPR036396">
    <property type="entry name" value="Cyt_P450_sf"/>
</dbReference>
<dbReference type="Proteomes" id="UP000030645">
    <property type="component" value="Unassembled WGS sequence"/>
</dbReference>
<evidence type="ECO:0000256" key="2">
    <source>
        <dbReference type="ARBA" id="ARBA00022723"/>
    </source>
</evidence>
<dbReference type="GO" id="GO:0005506">
    <property type="term" value="F:iron ion binding"/>
    <property type="evidence" value="ECO:0007669"/>
    <property type="project" value="InterPro"/>
</dbReference>
<dbReference type="PANTHER" id="PTHR47947">
    <property type="entry name" value="CYTOCHROME P450 82C3-RELATED"/>
    <property type="match status" value="1"/>
</dbReference>
<evidence type="ECO:0000256" key="3">
    <source>
        <dbReference type="ARBA" id="ARBA00023002"/>
    </source>
</evidence>
<keyword evidence="3" id="KW-0560">Oxidoreductase</keyword>
<dbReference type="SUPFAM" id="SSF48264">
    <property type="entry name" value="Cytochrome P450"/>
    <property type="match status" value="1"/>
</dbReference>
<evidence type="ECO:0000313" key="7">
    <source>
        <dbReference type="Proteomes" id="UP000030645"/>
    </source>
</evidence>
<dbReference type="GO" id="GO:0020037">
    <property type="term" value="F:heme binding"/>
    <property type="evidence" value="ECO:0007669"/>
    <property type="project" value="InterPro"/>
</dbReference>
<organism evidence="6 7">
    <name type="scientific">Morus notabilis</name>
    <dbReference type="NCBI Taxonomy" id="981085"/>
    <lineage>
        <taxon>Eukaryota</taxon>
        <taxon>Viridiplantae</taxon>
        <taxon>Streptophyta</taxon>
        <taxon>Embryophyta</taxon>
        <taxon>Tracheophyta</taxon>
        <taxon>Spermatophyta</taxon>
        <taxon>Magnoliopsida</taxon>
        <taxon>eudicotyledons</taxon>
        <taxon>Gunneridae</taxon>
        <taxon>Pentapetalae</taxon>
        <taxon>rosids</taxon>
        <taxon>fabids</taxon>
        <taxon>Rosales</taxon>
        <taxon>Moraceae</taxon>
        <taxon>Moreae</taxon>
        <taxon>Morus</taxon>
    </lineage>
</organism>
<dbReference type="eggNOG" id="KOG0156">
    <property type="taxonomic scope" value="Eukaryota"/>
</dbReference>
<evidence type="ECO:0000256" key="4">
    <source>
        <dbReference type="ARBA" id="ARBA00023004"/>
    </source>
</evidence>
<evidence type="ECO:0000256" key="5">
    <source>
        <dbReference type="ARBA" id="ARBA00023033"/>
    </source>
</evidence>
<keyword evidence="1" id="KW-0349">Heme</keyword>
<evidence type="ECO:0000256" key="1">
    <source>
        <dbReference type="ARBA" id="ARBA00022617"/>
    </source>
</evidence>
<sequence>MFNINVRLIAGKRFSGPGKEGGGGEAQRLMKAIKEATYLSGVFPLSDMIPWLECLDIQGHLSSMKRTFEEIDSILGKWVEEHRGARADYCNNRDVESDLMGLMLSNIEENDAMLSGYSRDSVIKATALGFDMKTKDEMPVDMREGLGIALEKLSPLEAVLSPRLPLQLYECL</sequence>
<dbReference type="AlphaFoldDB" id="W9RLN9"/>
<dbReference type="Gene3D" id="1.10.630.10">
    <property type="entry name" value="Cytochrome P450"/>
    <property type="match status" value="1"/>
</dbReference>
<dbReference type="EMBL" id="KE344892">
    <property type="protein sequence ID" value="EXB84473.1"/>
    <property type="molecule type" value="Genomic_DNA"/>
</dbReference>
<keyword evidence="2" id="KW-0479">Metal-binding</keyword>